<dbReference type="EMBL" id="GDKF01003540">
    <property type="protein sequence ID" value="JAT75082.1"/>
    <property type="molecule type" value="Transcribed_RNA"/>
</dbReference>
<comment type="subcellular location">
    <subcellularLocation>
        <location evidence="5">Nucleus</location>
    </subcellularLocation>
</comment>
<dbReference type="Gene3D" id="1.10.10.10">
    <property type="entry name" value="Winged helix-like DNA-binding domain superfamily/Winged helix DNA-binding domain"/>
    <property type="match status" value="1"/>
</dbReference>
<keyword evidence="2 5" id="KW-0805">Transcription regulation</keyword>
<proteinExistence type="inferred from homology"/>
<feature type="domain" description="E2F/DP family winged-helix DNA-binding" evidence="7">
    <location>
        <begin position="46"/>
        <end position="111"/>
    </location>
</feature>
<dbReference type="Pfam" id="PF02319">
    <property type="entry name" value="WHD_E2F_TDP"/>
    <property type="match status" value="1"/>
</dbReference>
<evidence type="ECO:0000256" key="2">
    <source>
        <dbReference type="ARBA" id="ARBA00023015"/>
    </source>
</evidence>
<comment type="similarity">
    <text evidence="1 5">Belongs to the E2F/DP family.</text>
</comment>
<reference evidence="9" key="1">
    <citation type="submission" date="2015-08" db="EMBL/GenBank/DDBJ databases">
        <authorList>
            <person name="Babu N.S."/>
            <person name="Beckwith C.J."/>
            <person name="Beseler K.G."/>
            <person name="Brison A."/>
            <person name="Carone J.V."/>
            <person name="Caskin T.P."/>
            <person name="Diamond M."/>
            <person name="Durham M.E."/>
            <person name="Foxe J.M."/>
            <person name="Go M."/>
            <person name="Henderson B.A."/>
            <person name="Jones I.B."/>
            <person name="McGettigan J.A."/>
            <person name="Micheletti S.J."/>
            <person name="Nasrallah M.E."/>
            <person name="Ortiz D."/>
            <person name="Piller C.R."/>
            <person name="Privatt S.R."/>
            <person name="Schneider S.L."/>
            <person name="Sharp S."/>
            <person name="Smith T.C."/>
            <person name="Stanton J.D."/>
            <person name="Ullery H.E."/>
            <person name="Wilson R.J."/>
            <person name="Serrano M.G."/>
            <person name="Buck G."/>
            <person name="Lee V."/>
            <person name="Wang Y."/>
            <person name="Carvalho R."/>
            <person name="Voegtly L."/>
            <person name="Shi R."/>
            <person name="Duckworth R."/>
            <person name="Johnson A."/>
            <person name="Loviza R."/>
            <person name="Walstead R."/>
            <person name="Shah Z."/>
            <person name="Kiflezghi M."/>
            <person name="Wade K."/>
            <person name="Ball S.L."/>
            <person name="Bradley K.W."/>
            <person name="Asai D.J."/>
            <person name="Bowman C.A."/>
            <person name="Russell D.A."/>
            <person name="Pope W.H."/>
            <person name="Jacobs-Sera D."/>
            <person name="Hendrix R.W."/>
            <person name="Hatfull G.F."/>
        </authorList>
    </citation>
    <scope>NUCLEOTIDE SEQUENCE</scope>
</reference>
<keyword evidence="4 5" id="KW-0804">Transcription</keyword>
<evidence type="ECO:0000259" key="7">
    <source>
        <dbReference type="SMART" id="SM01372"/>
    </source>
</evidence>
<evidence type="ECO:0000313" key="8">
    <source>
        <dbReference type="EMBL" id="JAT75082.1"/>
    </source>
</evidence>
<dbReference type="GO" id="GO:0090575">
    <property type="term" value="C:RNA polymerase II transcription regulator complex"/>
    <property type="evidence" value="ECO:0007669"/>
    <property type="project" value="TreeGrafter"/>
</dbReference>
<dbReference type="PANTHER" id="PTHR12081:SF18">
    <property type="entry name" value="TRANSCRIPTION FACTOR E2F2-RELATED"/>
    <property type="match status" value="1"/>
</dbReference>
<evidence type="ECO:0000313" key="9">
    <source>
        <dbReference type="EMBL" id="JAT77560.1"/>
    </source>
</evidence>
<dbReference type="InterPro" id="IPR015633">
    <property type="entry name" value="E2F"/>
</dbReference>
<keyword evidence="5" id="KW-0539">Nucleus</keyword>
<dbReference type="SUPFAM" id="SSF144074">
    <property type="entry name" value="E2F-DP heterodimerization region"/>
    <property type="match status" value="1"/>
</dbReference>
<dbReference type="SMART" id="SM01372">
    <property type="entry name" value="E2F_TDP"/>
    <property type="match status" value="1"/>
</dbReference>
<evidence type="ECO:0000256" key="4">
    <source>
        <dbReference type="ARBA" id="ARBA00023163"/>
    </source>
</evidence>
<evidence type="ECO:0000256" key="5">
    <source>
        <dbReference type="RuleBase" id="RU003796"/>
    </source>
</evidence>
<sequence length="347" mass="36310">MRDDAAQEVIANGVAQATMRRSRRVTASSYKSTSSSGTLPPATTARHDSSLGLLTRRFLSLLNEAEDGSLDLNQASDILRVQKRRIYDITNVLEGVGLLEKQAKNHVRYCSGPETPCAHREAGRAAASRGGGAGAEGEAAALLAEIAEETAAVWDAMREMSAHALNKQRLYVWDRDVMGLPGVAREDRVFVVLAPHGTTLDHSPCQEPGPGEAAPPHRIMVRSKKEPISIVTLPVARQTLQPGWGLGPAQPPPTSLATPGWPGSSFLMPRTGLALREAHAGSVADAWYRAVAANGAGPTAGDGLPLGSELDPGEGGGLLPGQHSLPGGALAHPQAFLARSSAHEGGP</sequence>
<evidence type="ECO:0000256" key="1">
    <source>
        <dbReference type="ARBA" id="ARBA00010940"/>
    </source>
</evidence>
<accession>A0A1D2AED3</accession>
<dbReference type="SUPFAM" id="SSF46785">
    <property type="entry name" value="Winged helix' DNA-binding domain"/>
    <property type="match status" value="1"/>
</dbReference>
<dbReference type="EMBL" id="GDKF01001062">
    <property type="protein sequence ID" value="JAT77560.1"/>
    <property type="molecule type" value="Transcribed_RNA"/>
</dbReference>
<dbReference type="PANTHER" id="PTHR12081">
    <property type="entry name" value="TRANSCRIPTION FACTOR E2F"/>
    <property type="match status" value="1"/>
</dbReference>
<feature type="region of interest" description="Disordered" evidence="6">
    <location>
        <begin position="20"/>
        <end position="45"/>
    </location>
</feature>
<dbReference type="InterPro" id="IPR037241">
    <property type="entry name" value="E2F-DP_heterodim"/>
</dbReference>
<protein>
    <recommendedName>
        <fullName evidence="7">E2F/DP family winged-helix DNA-binding domain-containing protein</fullName>
    </recommendedName>
</protein>
<dbReference type="FunFam" id="1.10.10.10:FF:000008">
    <property type="entry name" value="E2F transcription factor 1"/>
    <property type="match status" value="1"/>
</dbReference>
<name>A0A1D2AED3_AUXPR</name>
<evidence type="ECO:0000256" key="6">
    <source>
        <dbReference type="SAM" id="MobiDB-lite"/>
    </source>
</evidence>
<dbReference type="GO" id="GO:0000978">
    <property type="term" value="F:RNA polymerase II cis-regulatory region sequence-specific DNA binding"/>
    <property type="evidence" value="ECO:0007669"/>
    <property type="project" value="InterPro"/>
</dbReference>
<organism evidence="9">
    <name type="scientific">Auxenochlorella protothecoides</name>
    <name type="common">Green microalga</name>
    <name type="synonym">Chlorella protothecoides</name>
    <dbReference type="NCBI Taxonomy" id="3075"/>
    <lineage>
        <taxon>Eukaryota</taxon>
        <taxon>Viridiplantae</taxon>
        <taxon>Chlorophyta</taxon>
        <taxon>core chlorophytes</taxon>
        <taxon>Trebouxiophyceae</taxon>
        <taxon>Chlorellales</taxon>
        <taxon>Chlorellaceae</taxon>
        <taxon>Auxenochlorella</taxon>
    </lineage>
</organism>
<dbReference type="GO" id="GO:0000981">
    <property type="term" value="F:DNA-binding transcription factor activity, RNA polymerase II-specific"/>
    <property type="evidence" value="ECO:0007669"/>
    <property type="project" value="TreeGrafter"/>
</dbReference>
<evidence type="ECO:0000256" key="3">
    <source>
        <dbReference type="ARBA" id="ARBA00023125"/>
    </source>
</evidence>
<gene>
    <name evidence="9" type="ORF">g.6168</name>
    <name evidence="8" type="ORF">g.6171</name>
</gene>
<dbReference type="InterPro" id="IPR036390">
    <property type="entry name" value="WH_DNA-bd_sf"/>
</dbReference>
<dbReference type="AlphaFoldDB" id="A0A1D2AED3"/>
<dbReference type="InterPro" id="IPR003316">
    <property type="entry name" value="E2F_WHTH_DNA-bd_dom"/>
</dbReference>
<keyword evidence="3 5" id="KW-0238">DNA-binding</keyword>
<feature type="region of interest" description="Disordered" evidence="6">
    <location>
        <begin position="302"/>
        <end position="329"/>
    </location>
</feature>
<dbReference type="InterPro" id="IPR036388">
    <property type="entry name" value="WH-like_DNA-bd_sf"/>
</dbReference>
<dbReference type="Gene3D" id="6.10.250.540">
    <property type="match status" value="1"/>
</dbReference>